<sequence length="195" mass="21708">MAPLESVADLYAAPMRQQDSIGMLRAALCMAFSDTLGRERPRVKVYVSRATFDREEALQDGDKVATHGSDKNDPLIVKAPGSEPGLPGMIRLSDHGKFKQECDLTEWKRGSVRKIPLIWEFMKDLGGCTSNGTVFWRLEDRMLVSLLVKGWFQESQLGDFAALKEKRVIVLGSPGVGKSVITCIMAFYLALVRQE</sequence>
<dbReference type="EMBL" id="JH159151">
    <property type="protein sequence ID" value="EGZ26957.1"/>
    <property type="molecule type" value="Genomic_DNA"/>
</dbReference>
<dbReference type="RefSeq" id="XP_009514232.1">
    <property type="nucleotide sequence ID" value="XM_009515937.1"/>
</dbReference>
<accession>G4YFH2</accession>
<keyword evidence="2" id="KW-1185">Reference proteome</keyword>
<name>G4YFH2_PHYSP</name>
<evidence type="ECO:0000313" key="1">
    <source>
        <dbReference type="EMBL" id="EGZ26957.1"/>
    </source>
</evidence>
<dbReference type="AlphaFoldDB" id="G4YFH2"/>
<dbReference type="KEGG" id="psoj:PHYSODRAFT_257335"/>
<dbReference type="Proteomes" id="UP000002640">
    <property type="component" value="Unassembled WGS sequence"/>
</dbReference>
<dbReference type="GeneID" id="20638855"/>
<reference evidence="1 2" key="1">
    <citation type="journal article" date="2006" name="Science">
        <title>Phytophthora genome sequences uncover evolutionary origins and mechanisms of pathogenesis.</title>
        <authorList>
            <person name="Tyler B.M."/>
            <person name="Tripathy S."/>
            <person name="Zhang X."/>
            <person name="Dehal P."/>
            <person name="Jiang R.H."/>
            <person name="Aerts A."/>
            <person name="Arredondo F.D."/>
            <person name="Baxter L."/>
            <person name="Bensasson D."/>
            <person name="Beynon J.L."/>
            <person name="Chapman J."/>
            <person name="Damasceno C.M."/>
            <person name="Dorrance A.E."/>
            <person name="Dou D."/>
            <person name="Dickerman A.W."/>
            <person name="Dubchak I.L."/>
            <person name="Garbelotto M."/>
            <person name="Gijzen M."/>
            <person name="Gordon S.G."/>
            <person name="Govers F."/>
            <person name="Grunwald N.J."/>
            <person name="Huang W."/>
            <person name="Ivors K.L."/>
            <person name="Jones R.W."/>
            <person name="Kamoun S."/>
            <person name="Krampis K."/>
            <person name="Lamour K.H."/>
            <person name="Lee M.K."/>
            <person name="McDonald W.H."/>
            <person name="Medina M."/>
            <person name="Meijer H.J."/>
            <person name="Nordberg E.K."/>
            <person name="Maclean D.J."/>
            <person name="Ospina-Giraldo M.D."/>
            <person name="Morris P.F."/>
            <person name="Phuntumart V."/>
            <person name="Putnam N.H."/>
            <person name="Rash S."/>
            <person name="Rose J.K."/>
            <person name="Sakihama Y."/>
            <person name="Salamov A.A."/>
            <person name="Savidor A."/>
            <person name="Scheuring C.F."/>
            <person name="Smith B.M."/>
            <person name="Sobral B.W."/>
            <person name="Terry A."/>
            <person name="Torto-Alalibo T.A."/>
            <person name="Win J."/>
            <person name="Xu Z."/>
            <person name="Zhang H."/>
            <person name="Grigoriev I.V."/>
            <person name="Rokhsar D.S."/>
            <person name="Boore J.L."/>
        </authorList>
    </citation>
    <scope>NUCLEOTIDE SEQUENCE [LARGE SCALE GENOMIC DNA]</scope>
    <source>
        <strain evidence="1 2">P6497</strain>
    </source>
</reference>
<evidence type="ECO:0000313" key="2">
    <source>
        <dbReference type="Proteomes" id="UP000002640"/>
    </source>
</evidence>
<dbReference type="InParanoid" id="G4YFH2"/>
<gene>
    <name evidence="1" type="ORF">PHYSODRAFT_257335</name>
</gene>
<protein>
    <submittedName>
        <fullName evidence="1">Uncharacterized protein</fullName>
    </submittedName>
</protein>
<organism evidence="1 2">
    <name type="scientific">Phytophthora sojae (strain P6497)</name>
    <name type="common">Soybean stem and root rot agent</name>
    <name type="synonym">Phytophthora megasperma f. sp. glycines</name>
    <dbReference type="NCBI Taxonomy" id="1094619"/>
    <lineage>
        <taxon>Eukaryota</taxon>
        <taxon>Sar</taxon>
        <taxon>Stramenopiles</taxon>
        <taxon>Oomycota</taxon>
        <taxon>Peronosporomycetes</taxon>
        <taxon>Peronosporales</taxon>
        <taxon>Peronosporaceae</taxon>
        <taxon>Phytophthora</taxon>
    </lineage>
</organism>
<proteinExistence type="predicted"/>